<dbReference type="RefSeq" id="WP_013177522.1">
    <property type="nucleotide sequence ID" value="NC_014221.1"/>
</dbReference>
<keyword evidence="1" id="KW-1133">Transmembrane helix</keyword>
<evidence type="ECO:0008006" key="4">
    <source>
        <dbReference type="Google" id="ProtNLM"/>
    </source>
</evidence>
<dbReference type="PANTHER" id="PTHR40394">
    <property type="entry name" value="LIPOPROTEIN-RELATED"/>
    <property type="match status" value="1"/>
</dbReference>
<accession>D7CVC3</accession>
<dbReference type="EMBL" id="CP002049">
    <property type="protein sequence ID" value="ADI14151.1"/>
    <property type="molecule type" value="Genomic_DNA"/>
</dbReference>
<reference evidence="2 3" key="2">
    <citation type="journal article" date="2011" name="Stand. Genomic Sci.">
        <title>Complete genome sequence of Truepera radiovictrix type strain (RQ-24).</title>
        <authorList>
            <person name="Ivanova N."/>
            <person name="Rohde C."/>
            <person name="Munk C."/>
            <person name="Nolan M."/>
            <person name="Lucas S."/>
            <person name="Del Rio T.G."/>
            <person name="Tice H."/>
            <person name="Deshpande S."/>
            <person name="Cheng J.F."/>
            <person name="Tapia R."/>
            <person name="Han C."/>
            <person name="Goodwin L."/>
            <person name="Pitluck S."/>
            <person name="Liolios K."/>
            <person name="Mavromatis K."/>
            <person name="Mikhailova N."/>
            <person name="Pati A."/>
            <person name="Chen A."/>
            <person name="Palaniappan K."/>
            <person name="Land M."/>
            <person name="Hauser L."/>
            <person name="Chang Y.J."/>
            <person name="Jeffries C.D."/>
            <person name="Brambilla E."/>
            <person name="Rohde M."/>
            <person name="Goker M."/>
            <person name="Tindall B.J."/>
            <person name="Woyke T."/>
            <person name="Bristow J."/>
            <person name="Eisen J.A."/>
            <person name="Markowitz V."/>
            <person name="Hugenholtz P."/>
            <person name="Kyrpides N.C."/>
            <person name="Klenk H.P."/>
            <person name="Lapidus A."/>
        </authorList>
    </citation>
    <scope>NUCLEOTIDE SEQUENCE [LARGE SCALE GENOMIC DNA]</scope>
    <source>
        <strain evidence="3">DSM 17093 / CIP 108686 / LMG 22925 / RQ-24</strain>
    </source>
</reference>
<name>D7CVC3_TRURR</name>
<protein>
    <recommendedName>
        <fullName evidence="4">Quinol:cytochrome c oxidoreductase membrane protein</fullName>
    </recommendedName>
</protein>
<dbReference type="HOGENOM" id="CLU_094965_0_0_0"/>
<dbReference type="KEGG" id="tra:Trad_1024"/>
<evidence type="ECO:0000313" key="3">
    <source>
        <dbReference type="Proteomes" id="UP000000379"/>
    </source>
</evidence>
<reference evidence="3" key="1">
    <citation type="submission" date="2010-05" db="EMBL/GenBank/DDBJ databases">
        <title>The complete genome of Truepera radiovictris DSM 17093.</title>
        <authorList>
            <consortium name="US DOE Joint Genome Institute (JGI-PGF)"/>
            <person name="Lucas S."/>
            <person name="Copeland A."/>
            <person name="Lapidus A."/>
            <person name="Glavina del Rio T."/>
            <person name="Dalin E."/>
            <person name="Tice H."/>
            <person name="Bruce D."/>
            <person name="Goodwin L."/>
            <person name="Pitluck S."/>
            <person name="Kyrpides N."/>
            <person name="Mavromatis K."/>
            <person name="Ovchinnikova G."/>
            <person name="Munk A.C."/>
            <person name="Detter J.C."/>
            <person name="Han C."/>
            <person name="Tapia R."/>
            <person name="Land M."/>
            <person name="Hauser L."/>
            <person name="Markowitz V."/>
            <person name="Cheng J.-F."/>
            <person name="Hugenholtz P."/>
            <person name="Woyke T."/>
            <person name="Wu D."/>
            <person name="Tindall B."/>
            <person name="Pomrenke H.G."/>
            <person name="Brambilla E."/>
            <person name="Klenk H.-P."/>
            <person name="Eisen J.A."/>
        </authorList>
    </citation>
    <scope>NUCLEOTIDE SEQUENCE [LARGE SCALE GENOMIC DNA]</scope>
    <source>
        <strain evidence="3">DSM 17093 / CIP 108686 / LMG 22925 / RQ-24</strain>
    </source>
</reference>
<dbReference type="Proteomes" id="UP000000379">
    <property type="component" value="Chromosome"/>
</dbReference>
<keyword evidence="1" id="KW-0472">Membrane</keyword>
<dbReference type="InterPro" id="IPR021776">
    <property type="entry name" value="ActD"/>
</dbReference>
<gene>
    <name evidence="2" type="ordered locus">Trad_1024</name>
</gene>
<organism evidence="2 3">
    <name type="scientific">Truepera radiovictrix (strain DSM 17093 / CIP 108686 / LMG 22925 / RQ-24)</name>
    <dbReference type="NCBI Taxonomy" id="649638"/>
    <lineage>
        <taxon>Bacteria</taxon>
        <taxon>Thermotogati</taxon>
        <taxon>Deinococcota</taxon>
        <taxon>Deinococci</taxon>
        <taxon>Trueperales</taxon>
        <taxon>Trueperaceae</taxon>
        <taxon>Truepera</taxon>
    </lineage>
</organism>
<dbReference type="eggNOG" id="COG2010">
    <property type="taxonomic scope" value="Bacteria"/>
</dbReference>
<sequence>MAHAVPAATAEPELYGLVAEFETPEALLEAANAAREEGYTKMDAYTPFPVTGLDEALGMSNTRLGWVVLIMGLLGGASAFFMQWFAQVVHYPLNIGGRPLNAWPNYIVITFEVTVLLSAFTAGLFMLARNGLPRPYHPIFNTPNFEAATRDRFFLCIEASDPEFDLGLTARFLEKLGPVRVSEVEA</sequence>
<feature type="transmembrane region" description="Helical" evidence="1">
    <location>
        <begin position="64"/>
        <end position="86"/>
    </location>
</feature>
<dbReference type="AlphaFoldDB" id="D7CVC3"/>
<feature type="transmembrane region" description="Helical" evidence="1">
    <location>
        <begin position="106"/>
        <end position="128"/>
    </location>
</feature>
<dbReference type="Pfam" id="PF11821">
    <property type="entry name" value="ActD"/>
    <property type="match status" value="1"/>
</dbReference>
<dbReference type="STRING" id="649638.Trad_1024"/>
<keyword evidence="3" id="KW-1185">Reference proteome</keyword>
<evidence type="ECO:0000256" key="1">
    <source>
        <dbReference type="SAM" id="Phobius"/>
    </source>
</evidence>
<dbReference type="PANTHER" id="PTHR40394:SF2">
    <property type="entry name" value="QUINOL:CYTOCHROME C OXIDOREDUCTASE MEMBRANE PROTEIN"/>
    <property type="match status" value="1"/>
</dbReference>
<proteinExistence type="predicted"/>
<dbReference type="OrthoDB" id="9792475at2"/>
<evidence type="ECO:0000313" key="2">
    <source>
        <dbReference type="EMBL" id="ADI14151.1"/>
    </source>
</evidence>
<keyword evidence="1" id="KW-0812">Transmembrane</keyword>